<proteinExistence type="predicted"/>
<protein>
    <submittedName>
        <fullName evidence="1">Uncharacterized protein</fullName>
    </submittedName>
</protein>
<dbReference type="Proteomes" id="UP000295626">
    <property type="component" value="Unassembled WGS sequence"/>
</dbReference>
<organism evidence="1 2">
    <name type="scientific">Micromonospora fluostatini</name>
    <dbReference type="NCBI Taxonomy" id="1629071"/>
    <lineage>
        <taxon>Bacteria</taxon>
        <taxon>Bacillati</taxon>
        <taxon>Actinomycetota</taxon>
        <taxon>Actinomycetes</taxon>
        <taxon>Micromonosporales</taxon>
        <taxon>Micromonosporaceae</taxon>
        <taxon>Micromonospora</taxon>
    </lineage>
</organism>
<keyword evidence="2" id="KW-1185">Reference proteome</keyword>
<dbReference type="EMBL" id="SMKE01000178">
    <property type="protein sequence ID" value="TDB99201.1"/>
    <property type="molecule type" value="Genomic_DNA"/>
</dbReference>
<gene>
    <name evidence="1" type="ORF">E1091_07140</name>
</gene>
<sequence>MTKKLIIGQVEWFIADRDADSVVGLVRDAMTNRTSVELHLYDAAGRAVTVFLNGAVAASVVLDLDQGPRGEPSEMS</sequence>
<evidence type="ECO:0000313" key="1">
    <source>
        <dbReference type="EMBL" id="TDB99201.1"/>
    </source>
</evidence>
<name>A0ABY2DJ92_9ACTN</name>
<evidence type="ECO:0000313" key="2">
    <source>
        <dbReference type="Proteomes" id="UP000295626"/>
    </source>
</evidence>
<accession>A0ABY2DJ92</accession>
<reference evidence="1 2" key="1">
    <citation type="submission" date="2019-02" db="EMBL/GenBank/DDBJ databases">
        <title>Draft genome sequences of novel Actinobacteria.</title>
        <authorList>
            <person name="Sahin N."/>
            <person name="Ay H."/>
            <person name="Saygin H."/>
        </authorList>
    </citation>
    <scope>NUCLEOTIDE SEQUENCE [LARGE SCALE GENOMIC DNA]</scope>
    <source>
        <strain evidence="1 2">JCM 30529</strain>
    </source>
</reference>
<comment type="caution">
    <text evidence="1">The sequence shown here is derived from an EMBL/GenBank/DDBJ whole genome shotgun (WGS) entry which is preliminary data.</text>
</comment>